<dbReference type="STRING" id="9233.A0A087RHL5"/>
<evidence type="ECO:0000256" key="2">
    <source>
        <dbReference type="SAM" id="MobiDB-lite"/>
    </source>
</evidence>
<accession>A0A087RHL5</accession>
<organism evidence="3 4">
    <name type="scientific">Aptenodytes forsteri</name>
    <name type="common">Emperor penguin</name>
    <dbReference type="NCBI Taxonomy" id="9233"/>
    <lineage>
        <taxon>Eukaryota</taxon>
        <taxon>Metazoa</taxon>
        <taxon>Chordata</taxon>
        <taxon>Craniata</taxon>
        <taxon>Vertebrata</taxon>
        <taxon>Euteleostomi</taxon>
        <taxon>Archelosauria</taxon>
        <taxon>Archosauria</taxon>
        <taxon>Dinosauria</taxon>
        <taxon>Saurischia</taxon>
        <taxon>Theropoda</taxon>
        <taxon>Coelurosauria</taxon>
        <taxon>Aves</taxon>
        <taxon>Neognathae</taxon>
        <taxon>Neoaves</taxon>
        <taxon>Aequornithes</taxon>
        <taxon>Sphenisciformes</taxon>
        <taxon>Spheniscidae</taxon>
        <taxon>Aptenodytes</taxon>
    </lineage>
</organism>
<proteinExistence type="predicted"/>
<evidence type="ECO:0000313" key="3">
    <source>
        <dbReference type="EMBL" id="KFM12969.1"/>
    </source>
</evidence>
<dbReference type="PANTHER" id="PTHR33820">
    <property type="entry name" value="COILED-COIL DOMAIN-CONTAINING PROTEIN 17"/>
    <property type="match status" value="1"/>
</dbReference>
<evidence type="ECO:0000256" key="1">
    <source>
        <dbReference type="SAM" id="Coils"/>
    </source>
</evidence>
<protein>
    <submittedName>
        <fullName evidence="3">Coiled-coil domain-containing protein 17</fullName>
    </submittedName>
</protein>
<dbReference type="AlphaFoldDB" id="A0A087RHL5"/>
<feature type="region of interest" description="Disordered" evidence="2">
    <location>
        <begin position="36"/>
        <end position="72"/>
    </location>
</feature>
<dbReference type="InterPro" id="IPR038800">
    <property type="entry name" value="CCDC17"/>
</dbReference>
<name>A0A087RHL5_APTFO</name>
<sequence>ALRLSYLRAGGHDLAILDQLLQLQVEATVLEKGTTELRGGRRMGTLSPQPATEAPPAVPAEPHGTGARGPDAALLAVELENRRLEDELLALKVRRERRADAGSRAAQRHAEELAQLQAEVGMLRCHTERTGPQLPPAILPAAVAPLFPP</sequence>
<feature type="non-terminal residue" evidence="3">
    <location>
        <position position="1"/>
    </location>
</feature>
<evidence type="ECO:0000313" key="4">
    <source>
        <dbReference type="Proteomes" id="UP000053286"/>
    </source>
</evidence>
<dbReference type="Proteomes" id="UP000053286">
    <property type="component" value="Unassembled WGS sequence"/>
</dbReference>
<gene>
    <name evidence="3" type="ORF">AS27_00946</name>
</gene>
<keyword evidence="1" id="KW-0175">Coiled coil</keyword>
<feature type="non-terminal residue" evidence="3">
    <location>
        <position position="149"/>
    </location>
</feature>
<reference evidence="3 4" key="1">
    <citation type="submission" date="2014-04" db="EMBL/GenBank/DDBJ databases">
        <title>Genome evolution of avian class.</title>
        <authorList>
            <person name="Zhang G."/>
            <person name="Li C."/>
        </authorList>
    </citation>
    <scope>NUCLEOTIDE SEQUENCE [LARGE SCALE GENOMIC DNA]</scope>
    <source>
        <strain evidence="3">BGI_AS27</strain>
    </source>
</reference>
<keyword evidence="4" id="KW-1185">Reference proteome</keyword>
<feature type="coiled-coil region" evidence="1">
    <location>
        <begin position="74"/>
        <end position="119"/>
    </location>
</feature>
<dbReference type="PANTHER" id="PTHR33820:SF4">
    <property type="entry name" value="COILED-COIL DOMAIN-CONTAINING PROTEIN 17"/>
    <property type="match status" value="1"/>
</dbReference>
<dbReference type="EMBL" id="KL226373">
    <property type="protein sequence ID" value="KFM12969.1"/>
    <property type="molecule type" value="Genomic_DNA"/>
</dbReference>